<comment type="subcellular location">
    <subcellularLocation>
        <location evidence="1">Cell envelope</location>
    </subcellularLocation>
</comment>
<keyword evidence="6" id="KW-1185">Reference proteome</keyword>
<sequence length="954" mass="104766">MSCPVSDFPMRQTRRLALSKAAESCSEAVAAEGVVAAAAVEAVAGAEGEEAEEEVEVVVVEEAVGERPTLLWSRKEVQFQLWWQVVPFAFPLPLVVHSPPTPVEHGTATQPYNHLETQPHSVPFSPCRPTGQLSPNTGSRARQAANNWNRAQPRPPRTTGRNPASPSVQRGKGKGARPRPPNVANRGGGSRGRGKGTASRGKGSRGGKGLRGKGSRGKGSRGEGARGGKGKGARGKGSGKGRRPAAGKGSGKGARPSVGEGRRPGERGSGKGTAGRRPRRRSGARPSLANVARPGFRSVSRRVRARSGIPRYVQYNRPFRRPHVPRRAPRRATRKIRRLIRRVPRGQAIRPRFLLGRRFRRALPIPLRVRGRGLGLGVGFYFGFGWWYPYIPYYWWYDRYYDRYDTADYYGSQCQPDAYACTDDIHCCSGYCLQGYCEPFYRDNYQEDPAEPPSSSTGTVTNVDVDVSYVPPEETPFDPSYYYDAKSNRTELPPAGQAIDPDESELIEVDEDPEGEVYFANGTYYYEVANVTYYWVPDPEEGVSEEWDDGYWVKEGREDVKIPQVPESSGGKLRELLLNRTGPSSLSYGRNASQPYIHGTGSVLGGEVVAASSSLAPYEAMGELPNGGDDQLTSALSATLLKLLDSGEWFDIWSKYFDGDPQIPMPLDAAIYWRHGGAVGDGRMLQEGSDEVCRETSLPPMEDAHGTLKRVLSSGELWVGSDFGYPPFAWRSANGSVWGFEVDVINALADYLSDFYDISVRPIFVYRPVHRDFFVDLIAPLYDDHYDVVSATVFPTPVRAEMVSFPCPYMAGDRSALIAGPNATKVLNSSSLELEALNTAKMKIGHTPGTSRDEIIEEHLPNATIVDLFSLEAMLDALSTGRTHAILYSYDVMAFVNKLHPHICDQCTIVEVFPDAAPIAFVTRHYPTPRWLADDAETETGAPPADAPEDASGK</sequence>
<dbReference type="Proteomes" id="UP000041254">
    <property type="component" value="Unassembled WGS sequence"/>
</dbReference>
<feature type="compositionally biased region" description="Basic and acidic residues" evidence="3">
    <location>
        <begin position="260"/>
        <end position="269"/>
    </location>
</feature>
<feature type="compositionally biased region" description="Polar residues" evidence="3">
    <location>
        <begin position="159"/>
        <end position="168"/>
    </location>
</feature>
<organism evidence="5 6">
    <name type="scientific">Vitrella brassicaformis (strain CCMP3155)</name>
    <dbReference type="NCBI Taxonomy" id="1169540"/>
    <lineage>
        <taxon>Eukaryota</taxon>
        <taxon>Sar</taxon>
        <taxon>Alveolata</taxon>
        <taxon>Colpodellida</taxon>
        <taxon>Vitrellaceae</taxon>
        <taxon>Vitrella</taxon>
    </lineage>
</organism>
<accession>A0A0G4FIW1</accession>
<dbReference type="InterPro" id="IPR001638">
    <property type="entry name" value="Solute-binding_3/MltF_N"/>
</dbReference>
<dbReference type="VEuPathDB" id="CryptoDB:Vbra_9236"/>
<feature type="compositionally biased region" description="Basic residues" evidence="3">
    <location>
        <begin position="202"/>
        <end position="219"/>
    </location>
</feature>
<feature type="compositionally biased region" description="Polar residues" evidence="3">
    <location>
        <begin position="107"/>
        <end position="120"/>
    </location>
</feature>
<evidence type="ECO:0000256" key="3">
    <source>
        <dbReference type="SAM" id="MobiDB-lite"/>
    </source>
</evidence>
<evidence type="ECO:0000313" key="6">
    <source>
        <dbReference type="Proteomes" id="UP000041254"/>
    </source>
</evidence>
<dbReference type="SUPFAM" id="SSF53850">
    <property type="entry name" value="Periplasmic binding protein-like II"/>
    <property type="match status" value="1"/>
</dbReference>
<feature type="compositionally biased region" description="Low complexity" evidence="3">
    <location>
        <begin position="140"/>
        <end position="152"/>
    </location>
</feature>
<name>A0A0G4FIW1_VITBC</name>
<feature type="compositionally biased region" description="Basic residues" evidence="3">
    <location>
        <begin position="228"/>
        <end position="245"/>
    </location>
</feature>
<dbReference type="EMBL" id="CDMY01000446">
    <property type="protein sequence ID" value="CEM13232.1"/>
    <property type="molecule type" value="Genomic_DNA"/>
</dbReference>
<dbReference type="InterPro" id="IPR018313">
    <property type="entry name" value="SBP_3_CS"/>
</dbReference>
<feature type="domain" description="Solute-binding protein family 3/N-terminal" evidence="4">
    <location>
        <begin position="719"/>
        <end position="824"/>
    </location>
</feature>
<dbReference type="Gene3D" id="3.40.190.10">
    <property type="entry name" value="Periplasmic binding protein-like II"/>
    <property type="match status" value="2"/>
</dbReference>
<dbReference type="AlphaFoldDB" id="A0A0G4FIW1"/>
<evidence type="ECO:0000259" key="4">
    <source>
        <dbReference type="Pfam" id="PF00497"/>
    </source>
</evidence>
<evidence type="ECO:0000256" key="2">
    <source>
        <dbReference type="ARBA" id="ARBA00022729"/>
    </source>
</evidence>
<proteinExistence type="predicted"/>
<protein>
    <recommendedName>
        <fullName evidence="4">Solute-binding protein family 3/N-terminal domain-containing protein</fullName>
    </recommendedName>
</protein>
<gene>
    <name evidence="5" type="ORF">Vbra_9236</name>
</gene>
<dbReference type="InParanoid" id="A0A0G4FIW1"/>
<feature type="region of interest" description="Disordered" evidence="3">
    <location>
        <begin position="105"/>
        <end position="296"/>
    </location>
</feature>
<evidence type="ECO:0000256" key="1">
    <source>
        <dbReference type="ARBA" id="ARBA00004196"/>
    </source>
</evidence>
<dbReference type="PROSITE" id="PS01039">
    <property type="entry name" value="SBP_BACTERIAL_3"/>
    <property type="match status" value="1"/>
</dbReference>
<dbReference type="PANTHER" id="PTHR35936:SF17">
    <property type="entry name" value="ARGININE-BINDING EXTRACELLULAR PROTEIN ARTP"/>
    <property type="match status" value="1"/>
</dbReference>
<dbReference type="PhylomeDB" id="A0A0G4FIW1"/>
<evidence type="ECO:0000313" key="5">
    <source>
        <dbReference type="EMBL" id="CEM13232.1"/>
    </source>
</evidence>
<feature type="compositionally biased region" description="Basic residues" evidence="3">
    <location>
        <begin position="274"/>
        <end position="283"/>
    </location>
</feature>
<reference evidence="5 6" key="1">
    <citation type="submission" date="2014-11" db="EMBL/GenBank/DDBJ databases">
        <authorList>
            <person name="Zhu J."/>
            <person name="Qi W."/>
            <person name="Song R."/>
        </authorList>
    </citation>
    <scope>NUCLEOTIDE SEQUENCE [LARGE SCALE GENOMIC DNA]</scope>
</reference>
<keyword evidence="2" id="KW-0732">Signal</keyword>
<dbReference type="Pfam" id="PF00497">
    <property type="entry name" value="SBP_bac_3"/>
    <property type="match status" value="1"/>
</dbReference>
<dbReference type="PANTHER" id="PTHR35936">
    <property type="entry name" value="MEMBRANE-BOUND LYTIC MUREIN TRANSGLYCOSYLASE F"/>
    <property type="match status" value="1"/>
</dbReference>
<feature type="region of interest" description="Disordered" evidence="3">
    <location>
        <begin position="933"/>
        <end position="954"/>
    </location>
</feature>